<comment type="caution">
    <text evidence="1">The sequence shown here is derived from an EMBL/GenBank/DDBJ whole genome shotgun (WGS) entry which is preliminary data.</text>
</comment>
<dbReference type="OrthoDB" id="4804696at2759"/>
<proteinExistence type="predicted"/>
<gene>
    <name evidence="1" type="ORF">CGCSCA2_v005680</name>
</gene>
<evidence type="ECO:0000313" key="1">
    <source>
        <dbReference type="EMBL" id="KAF4860137.1"/>
    </source>
</evidence>
<reference evidence="1" key="1">
    <citation type="submission" date="2019-06" db="EMBL/GenBank/DDBJ databases">
        <authorList>
            <person name="Gan P."/>
            <person name="Shirasu K."/>
        </authorList>
    </citation>
    <scope>NUCLEOTIDE SEQUENCE [LARGE SCALE GENOMIC DNA]</scope>
    <source>
        <strain evidence="1">CAD2</strain>
    </source>
</reference>
<protein>
    <submittedName>
        <fullName evidence="1">Uncharacterized protein</fullName>
    </submittedName>
</protein>
<name>A0A9P5EVN8_COLSI</name>
<dbReference type="Proteomes" id="UP000711996">
    <property type="component" value="Unassembled WGS sequence"/>
</dbReference>
<keyword evidence="2" id="KW-1185">Reference proteome</keyword>
<evidence type="ECO:0000313" key="2">
    <source>
        <dbReference type="Proteomes" id="UP000711996"/>
    </source>
</evidence>
<organism evidence="1 2">
    <name type="scientific">Colletotrichum siamense</name>
    <name type="common">Anthracnose fungus</name>
    <dbReference type="NCBI Taxonomy" id="690259"/>
    <lineage>
        <taxon>Eukaryota</taxon>
        <taxon>Fungi</taxon>
        <taxon>Dikarya</taxon>
        <taxon>Ascomycota</taxon>
        <taxon>Pezizomycotina</taxon>
        <taxon>Sordariomycetes</taxon>
        <taxon>Hypocreomycetidae</taxon>
        <taxon>Glomerellales</taxon>
        <taxon>Glomerellaceae</taxon>
        <taxon>Colletotrichum</taxon>
        <taxon>Colletotrichum gloeosporioides species complex</taxon>
    </lineage>
</organism>
<accession>A0A9P5EVN8</accession>
<sequence>MATLVRLPVELTNMVAAYLTSAKDFLSWISVDPDVLQKLLENNSVAFESFMDRDLLPPALSILRLREIHQQSTELPSVQDLVISAFKSKVAAEESTPGFVWPTDKASAFALLELMDGVECIVTAMQNYRYRDDSFWPETPWLHEHPEHPKRPEGLDFMLYDERTTRLLQHDSFWDKKDEHSMFVQKKLVLLFEIYVLCFCYGREFPDHTSDQTPFEILSMATEDASTQIDIRAVDFGEQIDKLASCLSRTCNSIIDSALRQVLNIRQVVAQPFWGSDVVLQEGVQTLKEALVTPKVMFHSARWSYYRKFVTWTRTGIESMTGTEARRLLRPSQVGLIPTDQGRVPIYRIACMDTGEFIVKDGYDGFTVVAYLETLQEQQNWDRMDGIHNAWKLLSGGIGRLAPLLRLGECERQTEIIGALSRANSTCRSAIEATTSPLQWFQGSLKTWIKDYYPGSHIGVQPWVVAW</sequence>
<dbReference type="EMBL" id="QPMT01000014">
    <property type="protein sequence ID" value="KAF4860137.1"/>
    <property type="molecule type" value="Genomic_DNA"/>
</dbReference>
<dbReference type="AlphaFoldDB" id="A0A9P5EVN8"/>